<comment type="caution">
    <text evidence="2">The sequence shown here is derived from an EMBL/GenBank/DDBJ whole genome shotgun (WGS) entry which is preliminary data.</text>
</comment>
<keyword evidence="1" id="KW-0812">Transmembrane</keyword>
<accession>A0AAD7CTC9</accession>
<keyword evidence="1" id="KW-0472">Membrane</keyword>
<evidence type="ECO:0000313" key="2">
    <source>
        <dbReference type="EMBL" id="KAJ7662366.1"/>
    </source>
</evidence>
<name>A0AAD7CTC9_MYCRO</name>
<dbReference type="AlphaFoldDB" id="A0AAD7CTC9"/>
<reference evidence="2" key="1">
    <citation type="submission" date="2023-03" db="EMBL/GenBank/DDBJ databases">
        <title>Massive genome expansion in bonnet fungi (Mycena s.s.) driven by repeated elements and novel gene families across ecological guilds.</title>
        <authorList>
            <consortium name="Lawrence Berkeley National Laboratory"/>
            <person name="Harder C.B."/>
            <person name="Miyauchi S."/>
            <person name="Viragh M."/>
            <person name="Kuo A."/>
            <person name="Thoen E."/>
            <person name="Andreopoulos B."/>
            <person name="Lu D."/>
            <person name="Skrede I."/>
            <person name="Drula E."/>
            <person name="Henrissat B."/>
            <person name="Morin E."/>
            <person name="Kohler A."/>
            <person name="Barry K."/>
            <person name="LaButti K."/>
            <person name="Morin E."/>
            <person name="Salamov A."/>
            <person name="Lipzen A."/>
            <person name="Mereny Z."/>
            <person name="Hegedus B."/>
            <person name="Baldrian P."/>
            <person name="Stursova M."/>
            <person name="Weitz H."/>
            <person name="Taylor A."/>
            <person name="Grigoriev I.V."/>
            <person name="Nagy L.G."/>
            <person name="Martin F."/>
            <person name="Kauserud H."/>
        </authorList>
    </citation>
    <scope>NUCLEOTIDE SEQUENCE</scope>
    <source>
        <strain evidence="2">CBHHK067</strain>
    </source>
</reference>
<dbReference type="Proteomes" id="UP001221757">
    <property type="component" value="Unassembled WGS sequence"/>
</dbReference>
<protein>
    <submittedName>
        <fullName evidence="2">Uncharacterized protein</fullName>
    </submittedName>
</protein>
<evidence type="ECO:0000313" key="3">
    <source>
        <dbReference type="Proteomes" id="UP001221757"/>
    </source>
</evidence>
<sequence>MHEGLNSILLFPLSLSLLSFFSYLSIIIQRPQTPLLSHIYGRFPSSDQEDLAGSNRNTRVQSTISALGHGAPRAPFMNPLSSRKYAERRRHAHKSADGIGADLSYGQFVFAVYTSMTDADRRAKRVQRIRGTAGKIILKSSNYI</sequence>
<keyword evidence="1" id="KW-1133">Transmembrane helix</keyword>
<proteinExistence type="predicted"/>
<organism evidence="2 3">
    <name type="scientific">Mycena rosella</name>
    <name type="common">Pink bonnet</name>
    <name type="synonym">Agaricus rosellus</name>
    <dbReference type="NCBI Taxonomy" id="1033263"/>
    <lineage>
        <taxon>Eukaryota</taxon>
        <taxon>Fungi</taxon>
        <taxon>Dikarya</taxon>
        <taxon>Basidiomycota</taxon>
        <taxon>Agaricomycotina</taxon>
        <taxon>Agaricomycetes</taxon>
        <taxon>Agaricomycetidae</taxon>
        <taxon>Agaricales</taxon>
        <taxon>Marasmiineae</taxon>
        <taxon>Mycenaceae</taxon>
        <taxon>Mycena</taxon>
    </lineage>
</organism>
<feature type="transmembrane region" description="Helical" evidence="1">
    <location>
        <begin position="6"/>
        <end position="28"/>
    </location>
</feature>
<dbReference type="EMBL" id="JARKIE010000242">
    <property type="protein sequence ID" value="KAJ7662366.1"/>
    <property type="molecule type" value="Genomic_DNA"/>
</dbReference>
<evidence type="ECO:0000256" key="1">
    <source>
        <dbReference type="SAM" id="Phobius"/>
    </source>
</evidence>
<gene>
    <name evidence="2" type="ORF">B0H17DRAFT_1144375</name>
</gene>
<keyword evidence="3" id="KW-1185">Reference proteome</keyword>